<evidence type="ECO:0000313" key="5">
    <source>
        <dbReference type="Proteomes" id="UP000186096"/>
    </source>
</evidence>
<feature type="region of interest" description="Disordered" evidence="2">
    <location>
        <begin position="75"/>
        <end position="104"/>
    </location>
</feature>
<reference evidence="5" key="1">
    <citation type="submission" date="2017-01" db="EMBL/GenBank/DDBJ databases">
        <authorList>
            <person name="Varghese N."/>
            <person name="Submissions S."/>
        </authorList>
    </citation>
    <scope>NUCLEOTIDE SEQUENCE [LARGE SCALE GENOMIC DNA]</scope>
    <source>
        <strain evidence="5">ATCC 12950</strain>
    </source>
</reference>
<evidence type="ECO:0000256" key="3">
    <source>
        <dbReference type="SAM" id="SignalP"/>
    </source>
</evidence>
<dbReference type="PROSITE" id="PS00134">
    <property type="entry name" value="TRYPSIN_HIS"/>
    <property type="match status" value="1"/>
</dbReference>
<sequence>MHPRARRLAVLAVPALAAAGVMLPAAHGAAATATGTTTRSAAGPRPAVREAADTATEQRTVKKFWTVARMEAAEPLDAPGAGDRHFAAAGSTTGSATGSTPADASATASASASAARPATVAPTLSASTLSAAATSTSMSAAAARVSSRTSGSSWTAGGTVAKTTGRVFFTVTAGSDAGRNASCSGTAVTSANKSVVITAGHCVKLNGAFHANWVFVPGYDQGDRPNGTWPATTLLTTAQWNSGENMNYDVAAAVVAPQGGKSLTDVVGGQGVAFNQPRGQQTYAFGYPAGAPYDGSRLVYCGGRTFDDYLSSQDQGLSCGMTGGASGGPWFVRFDTRTGSGQLNSVNSFKYNFASYWMFGPYFGPEAEAVYNTAQKTALT</sequence>
<dbReference type="InterPro" id="IPR050966">
    <property type="entry name" value="Glutamyl_endopeptidase"/>
</dbReference>
<dbReference type="GO" id="GO:0004252">
    <property type="term" value="F:serine-type endopeptidase activity"/>
    <property type="evidence" value="ECO:0007669"/>
    <property type="project" value="InterPro"/>
</dbReference>
<dbReference type="AlphaFoldDB" id="A0A1N7GVP1"/>
<dbReference type="EMBL" id="FTNI01000033">
    <property type="protein sequence ID" value="SIS16661.1"/>
    <property type="molecule type" value="Genomic_DNA"/>
</dbReference>
<proteinExistence type="predicted"/>
<accession>A0A1N7GVP1</accession>
<dbReference type="OrthoDB" id="5121599at2"/>
<gene>
    <name evidence="4" type="ORF">SAMN05421833_13333</name>
</gene>
<keyword evidence="5" id="KW-1185">Reference proteome</keyword>
<dbReference type="STRING" id="58117.SAMN05421833_13333"/>
<evidence type="ECO:0000256" key="2">
    <source>
        <dbReference type="SAM" id="MobiDB-lite"/>
    </source>
</evidence>
<dbReference type="SUPFAM" id="SSF50494">
    <property type="entry name" value="Trypsin-like serine proteases"/>
    <property type="match status" value="1"/>
</dbReference>
<keyword evidence="1 3" id="KW-0732">Signal</keyword>
<feature type="compositionally biased region" description="Low complexity" evidence="2">
    <location>
        <begin position="33"/>
        <end position="43"/>
    </location>
</feature>
<evidence type="ECO:0000256" key="1">
    <source>
        <dbReference type="ARBA" id="ARBA00022729"/>
    </source>
</evidence>
<name>A0A1N7GVP1_9ACTN</name>
<feature type="compositionally biased region" description="Low complexity" evidence="2">
    <location>
        <begin position="87"/>
        <end position="104"/>
    </location>
</feature>
<protein>
    <submittedName>
        <fullName evidence="4">V8-like Glu-specific endopeptidase</fullName>
    </submittedName>
</protein>
<feature type="chain" id="PRO_5039158995" evidence="3">
    <location>
        <begin position="18"/>
        <end position="380"/>
    </location>
</feature>
<dbReference type="InterPro" id="IPR043504">
    <property type="entry name" value="Peptidase_S1_PA_chymotrypsin"/>
</dbReference>
<dbReference type="Gene3D" id="2.40.10.10">
    <property type="entry name" value="Trypsin-like serine proteases"/>
    <property type="match status" value="2"/>
</dbReference>
<dbReference type="InterPro" id="IPR018114">
    <property type="entry name" value="TRYPSIN_HIS"/>
</dbReference>
<organism evidence="4 5">
    <name type="scientific">Microbispora rosea</name>
    <dbReference type="NCBI Taxonomy" id="58117"/>
    <lineage>
        <taxon>Bacteria</taxon>
        <taxon>Bacillati</taxon>
        <taxon>Actinomycetota</taxon>
        <taxon>Actinomycetes</taxon>
        <taxon>Streptosporangiales</taxon>
        <taxon>Streptosporangiaceae</taxon>
        <taxon>Microbispora</taxon>
    </lineage>
</organism>
<dbReference type="InterPro" id="IPR009003">
    <property type="entry name" value="Peptidase_S1_PA"/>
</dbReference>
<dbReference type="PANTHER" id="PTHR15462">
    <property type="entry name" value="SERINE PROTEASE"/>
    <property type="match status" value="1"/>
</dbReference>
<evidence type="ECO:0000313" key="4">
    <source>
        <dbReference type="EMBL" id="SIS16661.1"/>
    </source>
</evidence>
<dbReference type="GO" id="GO:0006508">
    <property type="term" value="P:proteolysis"/>
    <property type="evidence" value="ECO:0007669"/>
    <property type="project" value="InterPro"/>
</dbReference>
<dbReference type="Proteomes" id="UP000186096">
    <property type="component" value="Unassembled WGS sequence"/>
</dbReference>
<feature type="signal peptide" evidence="3">
    <location>
        <begin position="1"/>
        <end position="17"/>
    </location>
</feature>
<feature type="region of interest" description="Disordered" evidence="2">
    <location>
        <begin position="33"/>
        <end position="58"/>
    </location>
</feature>